<name>A0A6I4UU31_9SPHN</name>
<evidence type="ECO:0000256" key="1">
    <source>
        <dbReference type="SAM" id="MobiDB-lite"/>
    </source>
</evidence>
<keyword evidence="5" id="KW-1185">Reference proteome</keyword>
<gene>
    <name evidence="4" type="ORF">GRI75_05110</name>
</gene>
<dbReference type="InterPro" id="IPR010895">
    <property type="entry name" value="CHRD"/>
</dbReference>
<dbReference type="SMART" id="SM00754">
    <property type="entry name" value="CHRD"/>
    <property type="match status" value="1"/>
</dbReference>
<reference evidence="4 5" key="1">
    <citation type="submission" date="2019-12" db="EMBL/GenBank/DDBJ databases">
        <title>Genomic-based taxomic classification of the family Erythrobacteraceae.</title>
        <authorList>
            <person name="Xu L."/>
        </authorList>
    </citation>
    <scope>NUCLEOTIDE SEQUENCE [LARGE SCALE GENOMIC DNA]</scope>
    <source>
        <strain evidence="4 5">MCCC 1K02066</strain>
    </source>
</reference>
<evidence type="ECO:0000259" key="3">
    <source>
        <dbReference type="SMART" id="SM00754"/>
    </source>
</evidence>
<feature type="signal peptide" evidence="2">
    <location>
        <begin position="1"/>
        <end position="23"/>
    </location>
</feature>
<dbReference type="Pfam" id="PF07452">
    <property type="entry name" value="CHRD"/>
    <property type="match status" value="1"/>
</dbReference>
<feature type="domain" description="CHRD" evidence="3">
    <location>
        <begin position="35"/>
        <end position="141"/>
    </location>
</feature>
<organism evidence="4 5">
    <name type="scientific">Croceibacterium soli</name>
    <dbReference type="NCBI Taxonomy" id="1739690"/>
    <lineage>
        <taxon>Bacteria</taxon>
        <taxon>Pseudomonadati</taxon>
        <taxon>Pseudomonadota</taxon>
        <taxon>Alphaproteobacteria</taxon>
        <taxon>Sphingomonadales</taxon>
        <taxon>Erythrobacteraceae</taxon>
        <taxon>Croceibacterium</taxon>
    </lineage>
</organism>
<feature type="chain" id="PRO_5026192125" evidence="2">
    <location>
        <begin position="24"/>
        <end position="141"/>
    </location>
</feature>
<accession>A0A6I4UU31</accession>
<keyword evidence="2" id="KW-0732">Signal</keyword>
<protein>
    <submittedName>
        <fullName evidence="4">CHRD domain-containing protein</fullName>
    </submittedName>
</protein>
<evidence type="ECO:0000313" key="5">
    <source>
        <dbReference type="Proteomes" id="UP000469159"/>
    </source>
</evidence>
<dbReference type="Proteomes" id="UP000469159">
    <property type="component" value="Unassembled WGS sequence"/>
</dbReference>
<comment type="caution">
    <text evidence="4">The sequence shown here is derived from an EMBL/GenBank/DDBJ whole genome shotgun (WGS) entry which is preliminary data.</text>
</comment>
<proteinExistence type="predicted"/>
<evidence type="ECO:0000256" key="2">
    <source>
        <dbReference type="SAM" id="SignalP"/>
    </source>
</evidence>
<evidence type="ECO:0000313" key="4">
    <source>
        <dbReference type="EMBL" id="MXP41023.1"/>
    </source>
</evidence>
<feature type="region of interest" description="Disordered" evidence="1">
    <location>
        <begin position="74"/>
        <end position="94"/>
    </location>
</feature>
<dbReference type="RefSeq" id="WP_160745863.1">
    <property type="nucleotide sequence ID" value="NZ_WTYK01000002.1"/>
</dbReference>
<sequence length="141" mass="14282">MHTTIKGAAFALSTFAVAAAASAQEAANPYVSDDAVIFATLDIGGSGNFTGVIDRETNRMCYILNAAAVDKPTAAHIHSGGPGESGPPVVPLETPADGASGACVTLKADVARALVENPGGYYVNVHNAAYPNGRARAQLRG</sequence>
<dbReference type="AlphaFoldDB" id="A0A6I4UU31"/>
<dbReference type="EMBL" id="WTYK01000002">
    <property type="protein sequence ID" value="MXP41023.1"/>
    <property type="molecule type" value="Genomic_DNA"/>
</dbReference>
<dbReference type="OrthoDB" id="571052at2"/>